<accession>A0A0K0F175</accession>
<reference evidence="2" key="1">
    <citation type="submission" date="2014-07" db="EMBL/GenBank/DDBJ databases">
        <authorList>
            <person name="Martin A.A"/>
            <person name="De Silva N."/>
        </authorList>
    </citation>
    <scope>NUCLEOTIDE SEQUENCE</scope>
</reference>
<reference evidence="3" key="2">
    <citation type="submission" date="2015-08" db="UniProtKB">
        <authorList>
            <consortium name="WormBaseParasite"/>
        </authorList>
    </citation>
    <scope>IDENTIFICATION</scope>
</reference>
<protein>
    <submittedName>
        <fullName evidence="3">NTR domain-containing protein</fullName>
    </submittedName>
</protein>
<dbReference type="AlphaFoldDB" id="A0A0K0F175"/>
<proteinExistence type="predicted"/>
<evidence type="ECO:0000313" key="3">
    <source>
        <dbReference type="WBParaSite" id="SVE_0254500.1"/>
    </source>
</evidence>
<organism evidence="2 3">
    <name type="scientific">Strongyloides venezuelensis</name>
    <name type="common">Threadworm</name>
    <dbReference type="NCBI Taxonomy" id="75913"/>
    <lineage>
        <taxon>Eukaryota</taxon>
        <taxon>Metazoa</taxon>
        <taxon>Ecdysozoa</taxon>
        <taxon>Nematoda</taxon>
        <taxon>Chromadorea</taxon>
        <taxon>Rhabditida</taxon>
        <taxon>Tylenchina</taxon>
        <taxon>Panagrolaimomorpha</taxon>
        <taxon>Strongyloidoidea</taxon>
        <taxon>Strongyloididae</taxon>
        <taxon>Strongyloides</taxon>
    </lineage>
</organism>
<name>A0A0K0F175_STRVS</name>
<evidence type="ECO:0000256" key="1">
    <source>
        <dbReference type="SAM" id="SignalP"/>
    </source>
</evidence>
<feature type="chain" id="PRO_5005329263" evidence="1">
    <location>
        <begin position="22"/>
        <end position="122"/>
    </location>
</feature>
<evidence type="ECO:0000313" key="2">
    <source>
        <dbReference type="Proteomes" id="UP000035680"/>
    </source>
</evidence>
<sequence length="122" mass="14207">MNVFNNLIIFIILLISKSIRSWSNNYKFHVNVQTKCYCTNETVNVSLYVQYSSRSPYDTKSGKCSSNFSLLATTAWGTLYDLAVDIFHNNCTSRPKTTILVKRDCKNSRYKGYDYYYNCNEN</sequence>
<dbReference type="Proteomes" id="UP000035680">
    <property type="component" value="Unassembled WGS sequence"/>
</dbReference>
<dbReference type="WBParaSite" id="SVE_0254500.1">
    <property type="protein sequence ID" value="SVE_0254500.1"/>
    <property type="gene ID" value="SVE_0254500"/>
</dbReference>
<feature type="signal peptide" evidence="1">
    <location>
        <begin position="1"/>
        <end position="21"/>
    </location>
</feature>
<keyword evidence="1" id="KW-0732">Signal</keyword>
<keyword evidence="2" id="KW-1185">Reference proteome</keyword>